<name>A0A812SBY3_9DINO</name>
<keyword evidence="2" id="KW-1185">Reference proteome</keyword>
<organism evidence="1 2">
    <name type="scientific">Symbiodinium natans</name>
    <dbReference type="NCBI Taxonomy" id="878477"/>
    <lineage>
        <taxon>Eukaryota</taxon>
        <taxon>Sar</taxon>
        <taxon>Alveolata</taxon>
        <taxon>Dinophyceae</taxon>
        <taxon>Suessiales</taxon>
        <taxon>Symbiodiniaceae</taxon>
        <taxon>Symbiodinium</taxon>
    </lineage>
</organism>
<proteinExistence type="predicted"/>
<evidence type="ECO:0000313" key="1">
    <source>
        <dbReference type="EMBL" id="CAE7476809.1"/>
    </source>
</evidence>
<dbReference type="AlphaFoldDB" id="A0A812SBY3"/>
<dbReference type="EMBL" id="CAJNDS010002442">
    <property type="protein sequence ID" value="CAE7476809.1"/>
    <property type="molecule type" value="Genomic_DNA"/>
</dbReference>
<sequence>MLCRCRVSYAFCDLRAPISFLCPNKPTKDRHKTVSYTEFNEDYEEKDLRASTLLDQLHLERPAHYFAIDKCSHGHLVVMQIEVIWMSYRKYSWVAAGLELMKDNPGLVLVQPAYPGIEYRRFRDKPTTREIQKKHKTLVNPRIEAEDTTCRHPFSKPGWVSLVNLQRYHSVGRRQKYREYRCGGQLVKGKKCKDYDFLRGCGGMRLWENALECVICNRPSLRQAQLTDSDRVWVQKAPITCFRSDVGDMIDGINLVENGTVFPVTGMDFTLKMEEDEDSDT</sequence>
<comment type="caution">
    <text evidence="1">The sequence shown here is derived from an EMBL/GenBank/DDBJ whole genome shotgun (WGS) entry which is preliminary data.</text>
</comment>
<reference evidence="1" key="1">
    <citation type="submission" date="2021-02" db="EMBL/GenBank/DDBJ databases">
        <authorList>
            <person name="Dougan E. K."/>
            <person name="Rhodes N."/>
            <person name="Thang M."/>
            <person name="Chan C."/>
        </authorList>
    </citation>
    <scope>NUCLEOTIDE SEQUENCE</scope>
</reference>
<gene>
    <name evidence="1" type="ORF">SNAT2548_LOCUS26784</name>
</gene>
<dbReference type="OrthoDB" id="207300at2759"/>
<evidence type="ECO:0000313" key="2">
    <source>
        <dbReference type="Proteomes" id="UP000604046"/>
    </source>
</evidence>
<accession>A0A812SBY3</accession>
<dbReference type="Proteomes" id="UP000604046">
    <property type="component" value="Unassembled WGS sequence"/>
</dbReference>
<protein>
    <submittedName>
        <fullName evidence="1">Uncharacterized protein</fullName>
    </submittedName>
</protein>